<evidence type="ECO:0000259" key="2">
    <source>
        <dbReference type="PROSITE" id="PS51819"/>
    </source>
</evidence>
<evidence type="ECO:0000313" key="4">
    <source>
        <dbReference type="Proteomes" id="UP001432062"/>
    </source>
</evidence>
<keyword evidence="1" id="KW-0479">Metal-binding</keyword>
<dbReference type="Proteomes" id="UP001432062">
    <property type="component" value="Chromosome"/>
</dbReference>
<sequence length="158" mass="17260">MDNTDQRGPQPGRGTIQRMDNIAIVVDDLAAATAFFVALGLELEGEATVEGSAVDRLVGLEGVRSDIAMMRTPDGHGRLELTKYQTPSTRDGDPRAPANTLGMHRIMFAVEDIDEILDRLRPHGAELLGELVQYENSYRLCYLRGPAGILVALAEQIK</sequence>
<dbReference type="InterPro" id="IPR004360">
    <property type="entry name" value="Glyas_Fos-R_dOase_dom"/>
</dbReference>
<gene>
    <name evidence="3" type="ORF">OG563_22280</name>
</gene>
<dbReference type="PANTHER" id="PTHR43048">
    <property type="entry name" value="METHYLMALONYL-COA EPIMERASE"/>
    <property type="match status" value="1"/>
</dbReference>
<dbReference type="InterPro" id="IPR037523">
    <property type="entry name" value="VOC_core"/>
</dbReference>
<dbReference type="EMBL" id="CP109441">
    <property type="protein sequence ID" value="WUV50686.1"/>
    <property type="molecule type" value="Genomic_DNA"/>
</dbReference>
<keyword evidence="4" id="KW-1185">Reference proteome</keyword>
<dbReference type="InterPro" id="IPR029068">
    <property type="entry name" value="Glyas_Bleomycin-R_OHBP_Dase"/>
</dbReference>
<dbReference type="InterPro" id="IPR051785">
    <property type="entry name" value="MMCE/EMCE_epimerase"/>
</dbReference>
<dbReference type="Gene3D" id="3.10.180.10">
    <property type="entry name" value="2,3-Dihydroxybiphenyl 1,2-Dioxygenase, domain 1"/>
    <property type="match status" value="1"/>
</dbReference>
<protein>
    <submittedName>
        <fullName evidence="3">VOC family protein</fullName>
    </submittedName>
</protein>
<evidence type="ECO:0000256" key="1">
    <source>
        <dbReference type="ARBA" id="ARBA00022723"/>
    </source>
</evidence>
<dbReference type="SUPFAM" id="SSF54593">
    <property type="entry name" value="Glyoxalase/Bleomycin resistance protein/Dihydroxybiphenyl dioxygenase"/>
    <property type="match status" value="1"/>
</dbReference>
<accession>A0ABZ1Z5U8</accession>
<evidence type="ECO:0000313" key="3">
    <source>
        <dbReference type="EMBL" id="WUV50686.1"/>
    </source>
</evidence>
<dbReference type="PANTHER" id="PTHR43048:SF5">
    <property type="entry name" value="BLR5325 PROTEIN"/>
    <property type="match status" value="1"/>
</dbReference>
<dbReference type="CDD" id="cd08353">
    <property type="entry name" value="VOC_like"/>
    <property type="match status" value="1"/>
</dbReference>
<organism evidence="3 4">
    <name type="scientific">Nocardia vinacea</name>
    <dbReference type="NCBI Taxonomy" id="96468"/>
    <lineage>
        <taxon>Bacteria</taxon>
        <taxon>Bacillati</taxon>
        <taxon>Actinomycetota</taxon>
        <taxon>Actinomycetes</taxon>
        <taxon>Mycobacteriales</taxon>
        <taxon>Nocardiaceae</taxon>
        <taxon>Nocardia</taxon>
    </lineage>
</organism>
<proteinExistence type="predicted"/>
<dbReference type="Pfam" id="PF00903">
    <property type="entry name" value="Glyoxalase"/>
    <property type="match status" value="1"/>
</dbReference>
<feature type="domain" description="VOC" evidence="2">
    <location>
        <begin position="18"/>
        <end position="156"/>
    </location>
</feature>
<dbReference type="PROSITE" id="PS51819">
    <property type="entry name" value="VOC"/>
    <property type="match status" value="1"/>
</dbReference>
<name>A0ABZ1Z5U8_9NOCA</name>
<dbReference type="RefSeq" id="WP_329415465.1">
    <property type="nucleotide sequence ID" value="NZ_CP109441.1"/>
</dbReference>
<reference evidence="3" key="1">
    <citation type="submission" date="2022-10" db="EMBL/GenBank/DDBJ databases">
        <title>The complete genomes of actinobacterial strains from the NBC collection.</title>
        <authorList>
            <person name="Joergensen T.S."/>
            <person name="Alvarez Arevalo M."/>
            <person name="Sterndorff E.B."/>
            <person name="Faurdal D."/>
            <person name="Vuksanovic O."/>
            <person name="Mourched A.-S."/>
            <person name="Charusanti P."/>
            <person name="Shaw S."/>
            <person name="Blin K."/>
            <person name="Weber T."/>
        </authorList>
    </citation>
    <scope>NUCLEOTIDE SEQUENCE</scope>
    <source>
        <strain evidence="3">NBC_01482</strain>
    </source>
</reference>